<name>A0A2S3U481_LACPN</name>
<comment type="caution">
    <text evidence="1">The sequence shown here is derived from an EMBL/GenBank/DDBJ whole genome shotgun (WGS) entry which is preliminary data.</text>
</comment>
<dbReference type="AlphaFoldDB" id="A0A2S3U481"/>
<reference evidence="1 2" key="1">
    <citation type="submission" date="2017-06" db="EMBL/GenBank/DDBJ databases">
        <title>Genome sequence of Lactobacillus plantarum subsp. plantarum strain SRCM101258.</title>
        <authorList>
            <person name="Cho S.H."/>
        </authorList>
    </citation>
    <scope>NUCLEOTIDE SEQUENCE [LARGE SCALE GENOMIC DNA]</scope>
    <source>
        <strain evidence="1 2">SRCM101258</strain>
    </source>
</reference>
<dbReference type="EMBL" id="NKCZ01000113">
    <property type="protein sequence ID" value="POD82942.1"/>
    <property type="molecule type" value="Genomic_DNA"/>
</dbReference>
<organism evidence="1 2">
    <name type="scientific">Lactiplantibacillus plantarum subsp. plantarum</name>
    <dbReference type="NCBI Taxonomy" id="337330"/>
    <lineage>
        <taxon>Bacteria</taxon>
        <taxon>Bacillati</taxon>
        <taxon>Bacillota</taxon>
        <taxon>Bacilli</taxon>
        <taxon>Lactobacillales</taxon>
        <taxon>Lactobacillaceae</taxon>
        <taxon>Lactiplantibacillus</taxon>
    </lineage>
</organism>
<accession>A0A2S3U481</accession>
<evidence type="ECO:0000313" key="1">
    <source>
        <dbReference type="EMBL" id="POD82942.1"/>
    </source>
</evidence>
<proteinExistence type="predicted"/>
<dbReference type="Proteomes" id="UP000236990">
    <property type="component" value="Unassembled WGS sequence"/>
</dbReference>
<sequence length="83" mass="9592">MPALHYRDPDLFVKPTYPAFDWVAFSLSESYNGNIRLVSTFTEKVLIEWSVLTITTNYQVRARQNQPTMGAQHATQININFIN</sequence>
<evidence type="ECO:0000313" key="2">
    <source>
        <dbReference type="Proteomes" id="UP000236990"/>
    </source>
</evidence>
<protein>
    <submittedName>
        <fullName evidence="1">Uncharacterized protein</fullName>
    </submittedName>
</protein>
<gene>
    <name evidence="1" type="ORF">S101258_02163</name>
</gene>